<dbReference type="OrthoDB" id="9940181at2"/>
<dbReference type="STRING" id="1765722.AT728_40230"/>
<evidence type="ECO:0000313" key="2">
    <source>
        <dbReference type="Proteomes" id="UP000054804"/>
    </source>
</evidence>
<keyword evidence="2" id="KW-1185">Reference proteome</keyword>
<evidence type="ECO:0000313" key="1">
    <source>
        <dbReference type="EMBL" id="KUF20151.1"/>
    </source>
</evidence>
<sequence>MGRPVPHRFVLNLFHLLKRADPSATVTGTKEIVRIADTVFTLSLAPTHRHDTYEGFRLTAISPTAGPLSATVLTFTEHKVTTGTGAARRDLERLDPYNHADLINGVFTDELEKAVTAFTTTFAPHAHV</sequence>
<proteinExistence type="predicted"/>
<dbReference type="Proteomes" id="UP000054804">
    <property type="component" value="Unassembled WGS sequence"/>
</dbReference>
<name>A0A0W7XBI7_9ACTN</name>
<reference evidence="1 2" key="1">
    <citation type="submission" date="2015-12" db="EMBL/GenBank/DDBJ databases">
        <title>Draft genome sequence of Streptomyces silvensis ATCC 53525, a producer of novel hormone antagonists.</title>
        <authorList>
            <person name="Johnston C.W."/>
            <person name="Li Y."/>
            <person name="Magarvey N.A."/>
        </authorList>
    </citation>
    <scope>NUCLEOTIDE SEQUENCE [LARGE SCALE GENOMIC DNA]</scope>
    <source>
        <strain evidence="1 2">ATCC 53525</strain>
    </source>
</reference>
<dbReference type="EMBL" id="LOCL01000023">
    <property type="protein sequence ID" value="KUF20151.1"/>
    <property type="molecule type" value="Genomic_DNA"/>
</dbReference>
<gene>
    <name evidence="1" type="ORF">AT728_40230</name>
</gene>
<dbReference type="AlphaFoldDB" id="A0A0W7XBI7"/>
<dbReference type="RefSeq" id="WP_058845745.1">
    <property type="nucleotide sequence ID" value="NZ_LOCL01000023.1"/>
</dbReference>
<accession>A0A0W7XBI7</accession>
<protein>
    <submittedName>
        <fullName evidence="1">Uncharacterized protein</fullName>
    </submittedName>
</protein>
<comment type="caution">
    <text evidence="1">The sequence shown here is derived from an EMBL/GenBank/DDBJ whole genome shotgun (WGS) entry which is preliminary data.</text>
</comment>
<organism evidence="1 2">
    <name type="scientific">Streptomyces silvensis</name>
    <dbReference type="NCBI Taxonomy" id="1765722"/>
    <lineage>
        <taxon>Bacteria</taxon>
        <taxon>Bacillati</taxon>
        <taxon>Actinomycetota</taxon>
        <taxon>Actinomycetes</taxon>
        <taxon>Kitasatosporales</taxon>
        <taxon>Streptomycetaceae</taxon>
        <taxon>Streptomyces</taxon>
    </lineage>
</organism>